<gene>
    <name evidence="2" type="ORF">EZE20_15970</name>
</gene>
<keyword evidence="3" id="KW-1185">Reference proteome</keyword>
<dbReference type="InterPro" id="IPR036852">
    <property type="entry name" value="Peptidase_S8/S53_dom_sf"/>
</dbReference>
<proteinExistence type="predicted"/>
<dbReference type="RefSeq" id="WP_132119437.1">
    <property type="nucleotide sequence ID" value="NZ_SMJU01000009.1"/>
</dbReference>
<feature type="domain" description="Peptidase S8/S53" evidence="1">
    <location>
        <begin position="204"/>
        <end position="499"/>
    </location>
</feature>
<dbReference type="Pfam" id="PF00082">
    <property type="entry name" value="Peptidase_S8"/>
    <property type="match status" value="1"/>
</dbReference>
<dbReference type="AlphaFoldDB" id="A0A4R4K7Y8"/>
<reference evidence="2 3" key="1">
    <citation type="submission" date="2019-02" db="EMBL/GenBank/DDBJ databases">
        <title>Arundinibacter roseus gen. nov., sp. nov., a new member of the family Cytophagaceae.</title>
        <authorList>
            <person name="Szuroczki S."/>
            <person name="Khayer B."/>
            <person name="Sproer C."/>
            <person name="Toumi M."/>
            <person name="Szabo A."/>
            <person name="Felfoldi T."/>
            <person name="Schumann P."/>
            <person name="Toth E."/>
        </authorList>
    </citation>
    <scope>NUCLEOTIDE SEQUENCE [LARGE SCALE GENOMIC DNA]</scope>
    <source>
        <strain evidence="2 3">DMA-k-7a</strain>
    </source>
</reference>
<dbReference type="Gene3D" id="3.40.50.200">
    <property type="entry name" value="Peptidase S8/S53 domain"/>
    <property type="match status" value="1"/>
</dbReference>
<dbReference type="InterPro" id="IPR000209">
    <property type="entry name" value="Peptidase_S8/S53_dom"/>
</dbReference>
<comment type="caution">
    <text evidence="2">The sequence shown here is derived from an EMBL/GenBank/DDBJ whole genome shotgun (WGS) entry which is preliminary data.</text>
</comment>
<evidence type="ECO:0000259" key="1">
    <source>
        <dbReference type="Pfam" id="PF00082"/>
    </source>
</evidence>
<name>A0A4R4K7Y8_9BACT</name>
<accession>A0A4R4K7Y8</accession>
<sequence length="517" mass="57287">MEPDFSTLTKKELENFGIYTPIERRLDEQKNPYWVNPVQKILIIHPACFDHAGIPSKTNKKTLAEWVKTRIIRQIPPSNQPAPIFSKGTFVWSFEENKEKKVLFRIIRISECPNDRSEYHGPSLTLLIEWDRAAYSGSGDIVPFPGLFVQTDNEFILNPNPNNKPGHPPISEGDVTHVYPSDFKPFTTQDAAYFQQVSQGHRTKPIVAVMDTGLYYKWEDRRGNPPNPLIKRHYEKNNVKVDFILARRKRKGCRPSAMYGYCGITDYLVRPVPNSRLDVLNDLSTAQILSSPYDDHLVDQEHAGGVIKNQVGRHGTVISAILSHHKCQVLPVKAFSNAGIGMLFDVLCCCNYILSSKRNGLPIQVINASFSGVLSTQNIAIFKNKLRAMTQTHKIWVVASSGNNNYNLDTNPRYPASFGLPLANGGLERVITVNSFYDERVVGNTGMAVSLTVKSSVSNGFLSQLPIANDEPIQGTSFAAAYVSAALASVVASAPASSRAAALSSVQSTNFPTITFS</sequence>
<dbReference type="EMBL" id="SMJU01000009">
    <property type="protein sequence ID" value="TDB63787.1"/>
    <property type="molecule type" value="Genomic_DNA"/>
</dbReference>
<dbReference type="GO" id="GO:0004252">
    <property type="term" value="F:serine-type endopeptidase activity"/>
    <property type="evidence" value="ECO:0007669"/>
    <property type="project" value="InterPro"/>
</dbReference>
<dbReference type="Proteomes" id="UP000295706">
    <property type="component" value="Unassembled WGS sequence"/>
</dbReference>
<dbReference type="GO" id="GO:0006508">
    <property type="term" value="P:proteolysis"/>
    <property type="evidence" value="ECO:0007669"/>
    <property type="project" value="InterPro"/>
</dbReference>
<dbReference type="OrthoDB" id="944909at2"/>
<protein>
    <recommendedName>
        <fullName evidence="1">Peptidase S8/S53 domain-containing protein</fullName>
    </recommendedName>
</protein>
<dbReference type="SUPFAM" id="SSF52743">
    <property type="entry name" value="Subtilisin-like"/>
    <property type="match status" value="1"/>
</dbReference>
<evidence type="ECO:0000313" key="2">
    <source>
        <dbReference type="EMBL" id="TDB63787.1"/>
    </source>
</evidence>
<organism evidence="2 3">
    <name type="scientific">Arundinibacter roseus</name>
    <dbReference type="NCBI Taxonomy" id="2070510"/>
    <lineage>
        <taxon>Bacteria</taxon>
        <taxon>Pseudomonadati</taxon>
        <taxon>Bacteroidota</taxon>
        <taxon>Cytophagia</taxon>
        <taxon>Cytophagales</taxon>
        <taxon>Spirosomataceae</taxon>
        <taxon>Arundinibacter</taxon>
    </lineage>
</organism>
<evidence type="ECO:0000313" key="3">
    <source>
        <dbReference type="Proteomes" id="UP000295706"/>
    </source>
</evidence>